<name>A0A7T0PCE7_9CORY</name>
<feature type="transmembrane region" description="Helical" evidence="1">
    <location>
        <begin position="85"/>
        <end position="102"/>
    </location>
</feature>
<accession>A0A7T0PCE7</accession>
<dbReference type="KEGG" id="cliz:G7Y31_02770"/>
<keyword evidence="1" id="KW-1133">Transmembrane helix</keyword>
<evidence type="ECO:0000313" key="2">
    <source>
        <dbReference type="EMBL" id="QPK79647.1"/>
    </source>
</evidence>
<dbReference type="Proteomes" id="UP000594681">
    <property type="component" value="Chromosome"/>
</dbReference>
<dbReference type="AlphaFoldDB" id="A0A7T0PCE7"/>
<organism evidence="2 3">
    <name type="scientific">Corynebacterium lizhenjunii</name>
    <dbReference type="NCBI Taxonomy" id="2709394"/>
    <lineage>
        <taxon>Bacteria</taxon>
        <taxon>Bacillati</taxon>
        <taxon>Actinomycetota</taxon>
        <taxon>Actinomycetes</taxon>
        <taxon>Mycobacteriales</taxon>
        <taxon>Corynebacteriaceae</taxon>
        <taxon>Corynebacterium</taxon>
    </lineage>
</organism>
<feature type="transmembrane region" description="Helical" evidence="1">
    <location>
        <begin position="141"/>
        <end position="164"/>
    </location>
</feature>
<feature type="transmembrane region" description="Helical" evidence="1">
    <location>
        <begin position="6"/>
        <end position="28"/>
    </location>
</feature>
<keyword evidence="3" id="KW-1185">Reference proteome</keyword>
<dbReference type="EMBL" id="CP064954">
    <property type="protein sequence ID" value="QPK79647.1"/>
    <property type="molecule type" value="Genomic_DNA"/>
</dbReference>
<proteinExistence type="predicted"/>
<keyword evidence="1" id="KW-0812">Transmembrane</keyword>
<keyword evidence="1" id="KW-0472">Membrane</keyword>
<feature type="transmembrane region" description="Helical" evidence="1">
    <location>
        <begin position="40"/>
        <end position="65"/>
    </location>
</feature>
<evidence type="ECO:0000313" key="3">
    <source>
        <dbReference type="Proteomes" id="UP000594681"/>
    </source>
</evidence>
<dbReference type="RefSeq" id="WP_165008428.1">
    <property type="nucleotide sequence ID" value="NZ_CP064954.1"/>
</dbReference>
<evidence type="ECO:0000256" key="1">
    <source>
        <dbReference type="SAM" id="Phobius"/>
    </source>
</evidence>
<gene>
    <name evidence="2" type="ORF">G7Y31_02770</name>
</gene>
<reference evidence="2 3" key="1">
    <citation type="submission" date="2020-11" db="EMBL/GenBank/DDBJ databases">
        <title>Corynebacterium sp. ZJ-599.</title>
        <authorList>
            <person name="Zhou J."/>
        </authorList>
    </citation>
    <scope>NUCLEOTIDE SEQUENCE [LARGE SCALE GENOMIC DNA]</scope>
    <source>
        <strain evidence="2 3">ZJ-599</strain>
    </source>
</reference>
<feature type="transmembrane region" description="Helical" evidence="1">
    <location>
        <begin position="109"/>
        <end position="129"/>
    </location>
</feature>
<protein>
    <submittedName>
        <fullName evidence="2">Uncharacterized protein</fullName>
    </submittedName>
</protein>
<sequence length="188" mass="20552">MTTFPFFVYASYVVVIALYVGCIACAAVRRAVRREGAAVIKPALAVCAVAFVCGLVPMLAWHSFIPTLTKDNYEELIGTVQRLHWANNITIALLCAVLVWRFASGFLRLILFVLSVSLGIYAAYVAIYIEGFQEALLPPFIVGAGIYACAFLCAAPVCVAAWFLRRDNRAVAAQWYASRRQGPPGPLN</sequence>